<dbReference type="Proteomes" id="UP000053097">
    <property type="component" value="Unassembled WGS sequence"/>
</dbReference>
<organism evidence="1 2">
    <name type="scientific">Ooceraea biroi</name>
    <name type="common">Clonal raider ant</name>
    <name type="synonym">Cerapachys biroi</name>
    <dbReference type="NCBI Taxonomy" id="2015173"/>
    <lineage>
        <taxon>Eukaryota</taxon>
        <taxon>Metazoa</taxon>
        <taxon>Ecdysozoa</taxon>
        <taxon>Arthropoda</taxon>
        <taxon>Hexapoda</taxon>
        <taxon>Insecta</taxon>
        <taxon>Pterygota</taxon>
        <taxon>Neoptera</taxon>
        <taxon>Endopterygota</taxon>
        <taxon>Hymenoptera</taxon>
        <taxon>Apocrita</taxon>
        <taxon>Aculeata</taxon>
        <taxon>Formicoidea</taxon>
        <taxon>Formicidae</taxon>
        <taxon>Dorylinae</taxon>
        <taxon>Ooceraea</taxon>
    </lineage>
</organism>
<accession>A0A026WMG8</accession>
<sequence>MRHQAGDDVAVVSRRSLTKSLLRVPVRPRSPGWTTRWSSSRPYRNRNSVKIASRIRGRIEAEGGCCCQPWGRVSVFGVLRNGVRSL</sequence>
<evidence type="ECO:0000313" key="1">
    <source>
        <dbReference type="EMBL" id="EZA56314.1"/>
    </source>
</evidence>
<reference evidence="1 2" key="1">
    <citation type="journal article" date="2014" name="Curr. Biol.">
        <title>The genome of the clonal raider ant Cerapachys biroi.</title>
        <authorList>
            <person name="Oxley P.R."/>
            <person name="Ji L."/>
            <person name="Fetter-Pruneda I."/>
            <person name="McKenzie S.K."/>
            <person name="Li C."/>
            <person name="Hu H."/>
            <person name="Zhang G."/>
            <person name="Kronauer D.J."/>
        </authorList>
    </citation>
    <scope>NUCLEOTIDE SEQUENCE [LARGE SCALE GENOMIC DNA]</scope>
</reference>
<proteinExistence type="predicted"/>
<evidence type="ECO:0000313" key="2">
    <source>
        <dbReference type="Proteomes" id="UP000053097"/>
    </source>
</evidence>
<keyword evidence="2" id="KW-1185">Reference proteome</keyword>
<dbReference type="AlphaFoldDB" id="A0A026WMG8"/>
<dbReference type="EMBL" id="KK107167">
    <property type="protein sequence ID" value="EZA56314.1"/>
    <property type="molecule type" value="Genomic_DNA"/>
</dbReference>
<gene>
    <name evidence="1" type="ORF">X777_02933</name>
</gene>
<protein>
    <submittedName>
        <fullName evidence="1">Uncharacterized protein</fullName>
    </submittedName>
</protein>
<name>A0A026WMG8_OOCBI</name>